<comment type="caution">
    <text evidence="2">The sequence shown here is derived from an EMBL/GenBank/DDBJ whole genome shotgun (WGS) entry which is preliminary data.</text>
</comment>
<reference evidence="2 3" key="1">
    <citation type="submission" date="2016-09" db="EMBL/GenBank/DDBJ databases">
        <title>Genomic Taxonomy of the Vibrionaceae.</title>
        <authorList>
            <person name="Gonzalez-Castillo A."/>
            <person name="Gomez-Gil B."/>
            <person name="Enciso-Ibarra K."/>
        </authorList>
    </citation>
    <scope>NUCLEOTIDE SEQUENCE [LARGE SCALE GENOMIC DNA]</scope>
    <source>
        <strain evidence="2 3">CAIM 1902</strain>
    </source>
</reference>
<dbReference type="PANTHER" id="PTHR30451:SF5">
    <property type="entry name" value="SLR0019 PROTEIN"/>
    <property type="match status" value="1"/>
</dbReference>
<gene>
    <name evidence="2" type="ORF">BIY20_19030</name>
</gene>
<proteinExistence type="predicted"/>
<dbReference type="RefSeq" id="WP_075713021.1">
    <property type="nucleotide sequence ID" value="NZ_AP019655.1"/>
</dbReference>
<dbReference type="EMBL" id="MJMH01000014">
    <property type="protein sequence ID" value="OLQ96421.1"/>
    <property type="molecule type" value="Genomic_DNA"/>
</dbReference>
<sequence length="799" mass="90167">MSRFNACACFVFYGLAFPLHAAEMQIPIDVSIVGQQVEITGYLDDEKEQYWALDGNELIPILSQAVAATRLEELRAALQNKKVSHLDFKALGWESHYSPDQLLVELGVPVKERKLVDIALEPSSFGKAPTSLPHVKPALFSGALNTYWAHTHNLNDTEFSVSQVALRATAAIGAITVEDGHTYSYNHFTHQGHWLRDRTRLMANLPNNGGFLQFGDYEIDAQITPLPSGDLFGLSYSYHPDYIKRSDKPNLVPLSLETSALVSIRINGEDYRTLRLASGQYNLRDLPLEQGVNEVEVSYVDQSGIEQKRFFNLVDHPQLLLKGDIETQLVYGAEQIYQDDGDKEINRDNLKGQGVVSYGLTDWWTASAAMELADTAQQYSLEQNFAIGDFFFSLDGRLNEYSDSRSYNLSSQLYASELLDARLSNFSLRYGVNRSSEKDPLVHTVGISSGIKTPLDIGYLTVSLEQQFDAQQTLRQTASINTSYRINQYVTTTLNMRWQKYNDTIDRSLYFTLSFPLRWNNVSVATRTSYDSNKNQYESQVSASQYANDYYWRASTKFVDQRYDGFDGYGKIYGQRVTWNGRYSSRNLSQNLSQSTSNRTLTLGADTGFAWAGNRLLWSAPITGSFNIVSLPDAFDDAYALQYDQYRRIAVVPKEQGGQQSLLVPVKNDGYRVVKVSGDNLAFNQELKQSEFVAFGGLYSGSYHQLEIAQGFFVSGFFYNQNQQPLADVVGEFRHLQSKQSYPFFTDQLGNFELDVLPAGNYQVYFYDNVAHSIEVQVSQKQVVDDVFIDLGTISVTKI</sequence>
<dbReference type="InterPro" id="IPR000015">
    <property type="entry name" value="Fimb_usher"/>
</dbReference>
<dbReference type="Gene3D" id="2.60.40.3110">
    <property type="match status" value="1"/>
</dbReference>
<accession>A0ABX3FUE2</accession>
<dbReference type="Proteomes" id="UP000186039">
    <property type="component" value="Unassembled WGS sequence"/>
</dbReference>
<organism evidence="2 3">
    <name type="scientific">Vibrio panuliri</name>
    <dbReference type="NCBI Taxonomy" id="1381081"/>
    <lineage>
        <taxon>Bacteria</taxon>
        <taxon>Pseudomonadati</taxon>
        <taxon>Pseudomonadota</taxon>
        <taxon>Gammaproteobacteria</taxon>
        <taxon>Vibrionales</taxon>
        <taxon>Vibrionaceae</taxon>
        <taxon>Vibrio</taxon>
    </lineage>
</organism>
<keyword evidence="1" id="KW-0732">Signal</keyword>
<name>A0ABX3FUE2_9VIBR</name>
<feature type="signal peptide" evidence="1">
    <location>
        <begin position="1"/>
        <end position="21"/>
    </location>
</feature>
<evidence type="ECO:0008006" key="4">
    <source>
        <dbReference type="Google" id="ProtNLM"/>
    </source>
</evidence>
<feature type="chain" id="PRO_5045539971" description="Pilus assembly protein PapC" evidence="1">
    <location>
        <begin position="22"/>
        <end position="799"/>
    </location>
</feature>
<keyword evidence="3" id="KW-1185">Reference proteome</keyword>
<dbReference type="PANTHER" id="PTHR30451">
    <property type="entry name" value="OUTER MEMBRANE USHER PROTEIN"/>
    <property type="match status" value="1"/>
</dbReference>
<evidence type="ECO:0000313" key="3">
    <source>
        <dbReference type="Proteomes" id="UP000186039"/>
    </source>
</evidence>
<evidence type="ECO:0000313" key="2">
    <source>
        <dbReference type="EMBL" id="OLQ96421.1"/>
    </source>
</evidence>
<evidence type="ECO:0000256" key="1">
    <source>
        <dbReference type="SAM" id="SignalP"/>
    </source>
</evidence>
<protein>
    <recommendedName>
        <fullName evidence="4">Pilus assembly protein PapC</fullName>
    </recommendedName>
</protein>